<feature type="region of interest" description="Disordered" evidence="1">
    <location>
        <begin position="185"/>
        <end position="205"/>
    </location>
</feature>
<reference evidence="3" key="2">
    <citation type="submission" date="2021-12" db="EMBL/GenBank/DDBJ databases">
        <title>Black yeast isolated from Biological Soil Crust.</title>
        <authorList>
            <person name="Kurbessoian T."/>
        </authorList>
    </citation>
    <scope>NUCLEOTIDE SEQUENCE</scope>
    <source>
        <strain evidence="3">CCFEE 5208</strain>
    </source>
</reference>
<reference evidence="4 5" key="1">
    <citation type="submission" date="2017-03" db="EMBL/GenBank/DDBJ databases">
        <title>Genomes of endolithic fungi from Antarctica.</title>
        <authorList>
            <person name="Coleine C."/>
            <person name="Masonjones S."/>
            <person name="Stajich J.E."/>
        </authorList>
    </citation>
    <scope>NUCLEOTIDE SEQUENCE [LARGE SCALE GENOMIC DNA]</scope>
    <source>
        <strain evidence="4 5">CCFEE 5311</strain>
    </source>
</reference>
<evidence type="ECO:0000313" key="3">
    <source>
        <dbReference type="EMBL" id="KAK0324985.1"/>
    </source>
</evidence>
<evidence type="ECO:0000256" key="2">
    <source>
        <dbReference type="SAM" id="Phobius"/>
    </source>
</evidence>
<accession>A0A4U0UUP5</accession>
<feature type="transmembrane region" description="Helical" evidence="2">
    <location>
        <begin position="96"/>
        <end position="118"/>
    </location>
</feature>
<dbReference type="AlphaFoldDB" id="A0A4U0UUP5"/>
<dbReference type="EMBL" id="JASUXU010000008">
    <property type="protein sequence ID" value="KAK0324985.1"/>
    <property type="molecule type" value="Genomic_DNA"/>
</dbReference>
<name>A0A4U0UUP5_9PEZI</name>
<dbReference type="OrthoDB" id="3897285at2759"/>
<keyword evidence="2" id="KW-0812">Transmembrane</keyword>
<evidence type="ECO:0000313" key="4">
    <source>
        <dbReference type="EMBL" id="TKA39811.1"/>
    </source>
</evidence>
<sequence>MAFPQPIGVLPQLLATNTAAVATESATTDPTIPVETASLISIALAVLHSLGLIFLFILAFVLIYAMTVVTLEIIIRMYSQQDAHDRLRGRFHVDFGVLYFSTLSFVPYLGASITVFLADAPGILNGASSFSRTLAILFGFAVFDLACVLMAALGTLLVRATGMIYVSEQEQVNESQLQELEQLNGAEGMERDLDSRDDWRTKSSA</sequence>
<evidence type="ECO:0000313" key="5">
    <source>
        <dbReference type="Proteomes" id="UP000310066"/>
    </source>
</evidence>
<dbReference type="EMBL" id="NAJP01000037">
    <property type="protein sequence ID" value="TKA39811.1"/>
    <property type="molecule type" value="Genomic_DNA"/>
</dbReference>
<protein>
    <submittedName>
        <fullName evidence="4">Uncharacterized protein</fullName>
    </submittedName>
</protein>
<feature type="compositionally biased region" description="Basic and acidic residues" evidence="1">
    <location>
        <begin position="188"/>
        <end position="205"/>
    </location>
</feature>
<dbReference type="Proteomes" id="UP001168146">
    <property type="component" value="Unassembled WGS sequence"/>
</dbReference>
<organism evidence="4 5">
    <name type="scientific">Friedmanniomyces endolithicus</name>
    <dbReference type="NCBI Taxonomy" id="329885"/>
    <lineage>
        <taxon>Eukaryota</taxon>
        <taxon>Fungi</taxon>
        <taxon>Dikarya</taxon>
        <taxon>Ascomycota</taxon>
        <taxon>Pezizomycotina</taxon>
        <taxon>Dothideomycetes</taxon>
        <taxon>Dothideomycetidae</taxon>
        <taxon>Mycosphaerellales</taxon>
        <taxon>Teratosphaeriaceae</taxon>
        <taxon>Friedmanniomyces</taxon>
    </lineage>
</organism>
<evidence type="ECO:0000256" key="1">
    <source>
        <dbReference type="SAM" id="MobiDB-lite"/>
    </source>
</evidence>
<dbReference type="Proteomes" id="UP000310066">
    <property type="component" value="Unassembled WGS sequence"/>
</dbReference>
<feature type="transmembrane region" description="Helical" evidence="2">
    <location>
        <begin position="52"/>
        <end position="75"/>
    </location>
</feature>
<keyword evidence="2" id="KW-0472">Membrane</keyword>
<comment type="caution">
    <text evidence="4">The sequence shown here is derived from an EMBL/GenBank/DDBJ whole genome shotgun (WGS) entry which is preliminary data.</text>
</comment>
<gene>
    <name evidence="4" type="ORF">B0A54_08448</name>
    <name evidence="3" type="ORF">LTR82_003971</name>
</gene>
<keyword evidence="2" id="KW-1133">Transmembrane helix</keyword>
<feature type="transmembrane region" description="Helical" evidence="2">
    <location>
        <begin position="130"/>
        <end position="158"/>
    </location>
</feature>
<proteinExistence type="predicted"/>